<protein>
    <recommendedName>
        <fullName evidence="1">Lactose phosphotransferase system repressor</fullName>
    </recommendedName>
</protein>
<keyword evidence="7" id="KW-0238">DNA-binding</keyword>
<keyword evidence="2" id="KW-0678">Repressor</keyword>
<feature type="domain" description="HTH deoR-type" evidence="6">
    <location>
        <begin position="11"/>
        <end position="66"/>
    </location>
</feature>
<dbReference type="SUPFAM" id="SSF100950">
    <property type="entry name" value="NagB/RpiA/CoA transferase-like"/>
    <property type="match status" value="1"/>
</dbReference>
<dbReference type="PANTHER" id="PTHR30363">
    <property type="entry name" value="HTH-TYPE TRANSCRIPTIONAL REGULATOR SRLR-RELATED"/>
    <property type="match status" value="1"/>
</dbReference>
<gene>
    <name evidence="7" type="ORF">QS713_03130</name>
</gene>
<keyword evidence="3" id="KW-0805">Transcription regulation</keyword>
<dbReference type="InterPro" id="IPR001034">
    <property type="entry name" value="DeoR_HTH"/>
</dbReference>
<dbReference type="SMART" id="SM00420">
    <property type="entry name" value="HTH_DEOR"/>
    <property type="match status" value="1"/>
</dbReference>
<dbReference type="InterPro" id="IPR036390">
    <property type="entry name" value="WH_DNA-bd_sf"/>
</dbReference>
<evidence type="ECO:0000256" key="3">
    <source>
        <dbReference type="ARBA" id="ARBA00023015"/>
    </source>
</evidence>
<evidence type="ECO:0000313" key="7">
    <source>
        <dbReference type="EMBL" id="MDT3767060.1"/>
    </source>
</evidence>
<dbReference type="Pfam" id="PF00455">
    <property type="entry name" value="DeoRC"/>
    <property type="match status" value="1"/>
</dbReference>
<evidence type="ECO:0000259" key="6">
    <source>
        <dbReference type="PROSITE" id="PS51000"/>
    </source>
</evidence>
<dbReference type="SMART" id="SM01134">
    <property type="entry name" value="DeoRC"/>
    <property type="match status" value="1"/>
</dbReference>
<comment type="caution">
    <text evidence="7">The sequence shown here is derived from an EMBL/GenBank/DDBJ whole genome shotgun (WGS) entry which is preliminary data.</text>
</comment>
<keyword evidence="4" id="KW-0804">Transcription</keyword>
<dbReference type="PROSITE" id="PS51000">
    <property type="entry name" value="HTH_DEOR_2"/>
    <property type="match status" value="1"/>
</dbReference>
<sequence length="262" mass="28111">MKTGDHKHVEQQARRNQIASIVLSEGETSVEELSEKSGVSVMTVYRDVAVLENAGVLARDRGKVFATASGLHEASARYRLMQEEPQKKAMAQCAAQLIVPGSSLLIDDSTSAVWALRELLDGPALSVVTNSMLVAGEMAGKTKHSLMLLGGEYQAWAEATMGPVTCDTLLGIHADVCILSASGVKNLTLYHPYADVAAVKRQMMQAASRTIVMLDHTKFARRALHAFGSLADVDTVVVDSLTPQETLDRLEDAGVHVLVAPC</sequence>
<dbReference type="Gene3D" id="1.10.10.10">
    <property type="entry name" value="Winged helix-like DNA-binding domain superfamily/Winged helix DNA-binding domain"/>
    <property type="match status" value="1"/>
</dbReference>
<dbReference type="EMBL" id="JASXSX010000001">
    <property type="protein sequence ID" value="MDT3767060.1"/>
    <property type="molecule type" value="Genomic_DNA"/>
</dbReference>
<dbReference type="GO" id="GO:0003677">
    <property type="term" value="F:DNA binding"/>
    <property type="evidence" value="ECO:0007669"/>
    <property type="project" value="UniProtKB-KW"/>
</dbReference>
<dbReference type="Pfam" id="PF08220">
    <property type="entry name" value="HTH_DeoR"/>
    <property type="match status" value="1"/>
</dbReference>
<dbReference type="InterPro" id="IPR014036">
    <property type="entry name" value="DeoR-like_C"/>
</dbReference>
<keyword evidence="8" id="KW-1185">Reference proteome</keyword>
<evidence type="ECO:0000256" key="2">
    <source>
        <dbReference type="ARBA" id="ARBA00022491"/>
    </source>
</evidence>
<comment type="function">
    <text evidence="5">Repressor of the lactose catabolism operon. Galactose-6-phosphate is the inducer.</text>
</comment>
<evidence type="ECO:0000256" key="5">
    <source>
        <dbReference type="ARBA" id="ARBA00024937"/>
    </source>
</evidence>
<evidence type="ECO:0000256" key="4">
    <source>
        <dbReference type="ARBA" id="ARBA00023163"/>
    </source>
</evidence>
<dbReference type="InterPro" id="IPR036388">
    <property type="entry name" value="WH-like_DNA-bd_sf"/>
</dbReference>
<name>A0ABU3ICW6_9ACTO</name>
<dbReference type="InterPro" id="IPR050313">
    <property type="entry name" value="Carb_Metab_HTH_regulators"/>
</dbReference>
<proteinExistence type="predicted"/>
<dbReference type="InterPro" id="IPR037171">
    <property type="entry name" value="NagB/RpiA_transferase-like"/>
</dbReference>
<reference evidence="7 8" key="1">
    <citation type="submission" date="2023-06" db="EMBL/GenBank/DDBJ databases">
        <title>Draft genome sequence of Gleimia hominis type strain CCUG 57540T.</title>
        <authorList>
            <person name="Salva-Serra F."/>
            <person name="Cardew S."/>
            <person name="Jensie Markopoulos S."/>
            <person name="Ohlen M."/>
            <person name="Inganas E."/>
            <person name="Svensson-Stadler L."/>
            <person name="Moore E.R.B."/>
        </authorList>
    </citation>
    <scope>NUCLEOTIDE SEQUENCE [LARGE SCALE GENOMIC DNA]</scope>
    <source>
        <strain evidence="7 8">CCUG 57540</strain>
    </source>
</reference>
<evidence type="ECO:0000256" key="1">
    <source>
        <dbReference type="ARBA" id="ARBA00021390"/>
    </source>
</evidence>
<dbReference type="SUPFAM" id="SSF46785">
    <property type="entry name" value="Winged helix' DNA-binding domain"/>
    <property type="match status" value="1"/>
</dbReference>
<dbReference type="Proteomes" id="UP001247542">
    <property type="component" value="Unassembled WGS sequence"/>
</dbReference>
<dbReference type="RefSeq" id="WP_313272372.1">
    <property type="nucleotide sequence ID" value="NZ_JASXSX010000001.1"/>
</dbReference>
<dbReference type="PANTHER" id="PTHR30363:SF4">
    <property type="entry name" value="GLYCEROL-3-PHOSPHATE REGULON REPRESSOR"/>
    <property type="match status" value="1"/>
</dbReference>
<evidence type="ECO:0000313" key="8">
    <source>
        <dbReference type="Proteomes" id="UP001247542"/>
    </source>
</evidence>
<accession>A0ABU3ICW6</accession>
<organism evidence="7 8">
    <name type="scientific">Gleimia hominis</name>
    <dbReference type="NCBI Taxonomy" id="595468"/>
    <lineage>
        <taxon>Bacteria</taxon>
        <taxon>Bacillati</taxon>
        <taxon>Actinomycetota</taxon>
        <taxon>Actinomycetes</taxon>
        <taxon>Actinomycetales</taxon>
        <taxon>Actinomycetaceae</taxon>
        <taxon>Gleimia</taxon>
    </lineage>
</organism>